<gene>
    <name evidence="2" type="ORF">GCM10022410_15860</name>
</gene>
<keyword evidence="1" id="KW-1133">Transmembrane helix</keyword>
<feature type="transmembrane region" description="Helical" evidence="1">
    <location>
        <begin position="63"/>
        <end position="79"/>
    </location>
</feature>
<accession>A0ABP7VNG7</accession>
<keyword evidence="1" id="KW-0812">Transmembrane</keyword>
<sequence length="429" mass="50021">MKHVYRSIKFSLLEWLAIFPALLWINTLLLDSFFTELNWFYFPLVYLLASIGGWMIKKNSLKLIASALIAGLIVVLLPLDSVWHQLLIFMLMSAASLRGFQYSQDHLEQVFPIGLMWTASLPSYFLSYILYRGPSSVDERQLLTIFALVLLFFLLFLTNQEHLSKASLVNRNVKQMNKKMRIQNSLYVFLFFILVLLITRFNFIAAGIVYLIRKFFQLLGMGSQESELSHQVEVDMDVFDLGPTKEPALWLQILDQMIKVVGLVIAGLALLFILYQLLKRIPFFAKKIKALTEKIIQILLQIRKGRSFEQSEGYVDETESVFDLTKSVDQFVDKMRGRFKRKPNWRTLTDKQKARWIFHEVIERGVDQGYQFYRYETAQESLNRLEAELIQDRALTASLASIYDQARYSSLAPSQIDQLKMELERKGWI</sequence>
<keyword evidence="1" id="KW-0472">Membrane</keyword>
<evidence type="ECO:0000313" key="3">
    <source>
        <dbReference type="Proteomes" id="UP001501734"/>
    </source>
</evidence>
<dbReference type="Proteomes" id="UP001501734">
    <property type="component" value="Unassembled WGS sequence"/>
</dbReference>
<comment type="caution">
    <text evidence="2">The sequence shown here is derived from an EMBL/GenBank/DDBJ whole genome shotgun (WGS) entry which is preliminary data.</text>
</comment>
<evidence type="ECO:0000313" key="2">
    <source>
        <dbReference type="EMBL" id="GAA4071076.1"/>
    </source>
</evidence>
<dbReference type="RefSeq" id="WP_344911991.1">
    <property type="nucleotide sequence ID" value="NZ_BAABDL010000085.1"/>
</dbReference>
<organism evidence="2 3">
    <name type="scientific">Amphibacillus indicireducens</name>
    <dbReference type="NCBI Taxonomy" id="1076330"/>
    <lineage>
        <taxon>Bacteria</taxon>
        <taxon>Bacillati</taxon>
        <taxon>Bacillota</taxon>
        <taxon>Bacilli</taxon>
        <taxon>Bacillales</taxon>
        <taxon>Bacillaceae</taxon>
        <taxon>Amphibacillus</taxon>
    </lineage>
</organism>
<feature type="transmembrane region" description="Helical" evidence="1">
    <location>
        <begin position="142"/>
        <end position="158"/>
    </location>
</feature>
<feature type="transmembrane region" description="Helical" evidence="1">
    <location>
        <begin position="257"/>
        <end position="278"/>
    </location>
</feature>
<keyword evidence="3" id="KW-1185">Reference proteome</keyword>
<proteinExistence type="predicted"/>
<evidence type="ECO:0008006" key="4">
    <source>
        <dbReference type="Google" id="ProtNLM"/>
    </source>
</evidence>
<reference evidence="3" key="1">
    <citation type="journal article" date="2019" name="Int. J. Syst. Evol. Microbiol.">
        <title>The Global Catalogue of Microorganisms (GCM) 10K type strain sequencing project: providing services to taxonomists for standard genome sequencing and annotation.</title>
        <authorList>
            <consortium name="The Broad Institute Genomics Platform"/>
            <consortium name="The Broad Institute Genome Sequencing Center for Infectious Disease"/>
            <person name="Wu L."/>
            <person name="Ma J."/>
        </authorList>
    </citation>
    <scope>NUCLEOTIDE SEQUENCE [LARGE SCALE GENOMIC DNA]</scope>
    <source>
        <strain evidence="3">JCM 17250</strain>
    </source>
</reference>
<feature type="transmembrane region" description="Helical" evidence="1">
    <location>
        <begin position="110"/>
        <end position="130"/>
    </location>
</feature>
<evidence type="ECO:0000256" key="1">
    <source>
        <dbReference type="SAM" id="Phobius"/>
    </source>
</evidence>
<feature type="transmembrane region" description="Helical" evidence="1">
    <location>
        <begin position="39"/>
        <end position="56"/>
    </location>
</feature>
<feature type="transmembrane region" description="Helical" evidence="1">
    <location>
        <begin position="186"/>
        <end position="212"/>
    </location>
</feature>
<name>A0ABP7VNG7_9BACI</name>
<dbReference type="EMBL" id="BAABDL010000085">
    <property type="protein sequence ID" value="GAA4071076.1"/>
    <property type="molecule type" value="Genomic_DNA"/>
</dbReference>
<protein>
    <recommendedName>
        <fullName evidence="4">DUF4129 domain-containing protein</fullName>
    </recommendedName>
</protein>
<feature type="transmembrane region" description="Helical" evidence="1">
    <location>
        <begin position="12"/>
        <end position="33"/>
    </location>
</feature>